<dbReference type="OrthoDB" id="3502217at2"/>
<proteinExistence type="predicted"/>
<evidence type="ECO:0000313" key="2">
    <source>
        <dbReference type="Proteomes" id="UP000295157"/>
    </source>
</evidence>
<evidence type="ECO:0000313" key="1">
    <source>
        <dbReference type="EMBL" id="TDC04713.1"/>
    </source>
</evidence>
<reference evidence="1 2" key="1">
    <citation type="submission" date="2019-02" db="EMBL/GenBank/DDBJ databases">
        <title>Draft genome sequences of novel Actinobacteria.</title>
        <authorList>
            <person name="Sahin N."/>
            <person name="Ay H."/>
            <person name="Saygin H."/>
        </authorList>
    </citation>
    <scope>NUCLEOTIDE SEQUENCE [LARGE SCALE GENOMIC DNA]</scope>
    <source>
        <strain evidence="1 2">KC201</strain>
    </source>
</reference>
<organism evidence="1 2">
    <name type="scientific">Nonomuraea longispora</name>
    <dbReference type="NCBI Taxonomy" id="1848320"/>
    <lineage>
        <taxon>Bacteria</taxon>
        <taxon>Bacillati</taxon>
        <taxon>Actinomycetota</taxon>
        <taxon>Actinomycetes</taxon>
        <taxon>Streptosporangiales</taxon>
        <taxon>Streptosporangiaceae</taxon>
        <taxon>Nonomuraea</taxon>
    </lineage>
</organism>
<keyword evidence="2" id="KW-1185">Reference proteome</keyword>
<protein>
    <submittedName>
        <fullName evidence="1">Uncharacterized protein</fullName>
    </submittedName>
</protein>
<name>A0A4R4NBA3_9ACTN</name>
<dbReference type="EMBL" id="SMJZ01000083">
    <property type="protein sequence ID" value="TDC04713.1"/>
    <property type="molecule type" value="Genomic_DNA"/>
</dbReference>
<dbReference type="RefSeq" id="WP_132334449.1">
    <property type="nucleotide sequence ID" value="NZ_SMJZ01000083.1"/>
</dbReference>
<comment type="caution">
    <text evidence="1">The sequence shown here is derived from an EMBL/GenBank/DDBJ whole genome shotgun (WGS) entry which is preliminary data.</text>
</comment>
<gene>
    <name evidence="1" type="ORF">E1267_21855</name>
</gene>
<dbReference type="Proteomes" id="UP000295157">
    <property type="component" value="Unassembled WGS sequence"/>
</dbReference>
<sequence>MHHFAKPAEPAEGGLRGELAELIASFRERLAVVEIDAAGIRVFEVRADEVGATRHTRRASAKWSTLTVSGEEVVDAVHRIARDLISADEADPVLIARIADGDEQQAALRALRRWRPSARLVEAPGAKVGELLGELAAEAPLRQTYDLIVARERAQDGRLELVGRRLFGAGARPGDATTVAVTCTDAGGMLLAVSAWSGPLQPSELVSAHHAPLPPGRHVLRAVLERPGLVRFPEIPGLQPDTRTWEEVVTTLPARLQPAPGPGHLVCAIETAGTREEFEARCHWAGYVIDVLAERRPDPQQLQVSVVGYGTHVYGTRRADRSRPAFAVWSASTGQARAALESLRPTTPTYPHAAQLEDMLAEVSTRLLRQPANTRTALLTIGARPPHPPRSGLDRVPACPQRYDWLALLREMEQRHDLRSAVICDHPPAAPTSPWHRLGSTAVFRVDAVNAEELAFRLGLVSEPAKALSLPFVSQSEDSGGRN</sequence>
<accession>A0A4R4NBA3</accession>
<dbReference type="AlphaFoldDB" id="A0A4R4NBA3"/>